<dbReference type="EMBL" id="FLOB01000015">
    <property type="protein sequence ID" value="SBS36943.1"/>
    <property type="molecule type" value="Genomic_DNA"/>
</dbReference>
<protein>
    <recommendedName>
        <fullName evidence="1">HTH cro/C1-type domain-containing protein</fullName>
    </recommendedName>
</protein>
<sequence>MTTALLDSHQQHRTKNVGFIAQDNRKELGLYLRRRRESLDPSRLGILHSGRRRTPGLRREEVAMLADVSTTWYTWLEQGREVNASVATLSAIAKALQCSEVETAHVFTLSGLSRPAEYQRQCQKLSSVNQMILDQLNPMPAIVQNARFDILGFNQAYRELMGVDLASLPDEHRNCMYLAFTNDEWLIRMDNKEVILSRIAGSFRAAMANYMDDPSWQARLSMMQAASAEFNRYWEQYEILDVENHVKKFLIPDLGKMAFHQVNWWSAPKNGERLMVYVPDDEDTKAKLERLVIG</sequence>
<organism evidence="2 3">
    <name type="scientific">Marinomonas spartinae</name>
    <dbReference type="NCBI Taxonomy" id="1792290"/>
    <lineage>
        <taxon>Bacteria</taxon>
        <taxon>Pseudomonadati</taxon>
        <taxon>Pseudomonadota</taxon>
        <taxon>Gammaproteobacteria</taxon>
        <taxon>Oceanospirillales</taxon>
        <taxon>Oceanospirillaceae</taxon>
        <taxon>Marinomonas</taxon>
    </lineage>
</organism>
<dbReference type="PANTHER" id="PTHR35010">
    <property type="entry name" value="BLL4672 PROTEIN-RELATED"/>
    <property type="match status" value="1"/>
</dbReference>
<dbReference type="PANTHER" id="PTHR35010:SF2">
    <property type="entry name" value="BLL4672 PROTEIN"/>
    <property type="match status" value="1"/>
</dbReference>
<dbReference type="InterPro" id="IPR041413">
    <property type="entry name" value="MLTR_LBD"/>
</dbReference>
<evidence type="ECO:0000259" key="1">
    <source>
        <dbReference type="SMART" id="SM00530"/>
    </source>
</evidence>
<dbReference type="Proteomes" id="UP000092544">
    <property type="component" value="Unassembled WGS sequence"/>
</dbReference>
<dbReference type="Gene3D" id="1.10.260.40">
    <property type="entry name" value="lambda repressor-like DNA-binding domains"/>
    <property type="match status" value="1"/>
</dbReference>
<dbReference type="Gene3D" id="3.30.450.180">
    <property type="match status" value="1"/>
</dbReference>
<name>A0A1A8TR53_9GAMM</name>
<dbReference type="STRING" id="1792290.MSP8886_03911"/>
<proteinExistence type="predicted"/>
<dbReference type="InterPro" id="IPR001387">
    <property type="entry name" value="Cro/C1-type_HTH"/>
</dbReference>
<evidence type="ECO:0000313" key="2">
    <source>
        <dbReference type="EMBL" id="SBS36943.1"/>
    </source>
</evidence>
<dbReference type="GO" id="GO:0003677">
    <property type="term" value="F:DNA binding"/>
    <property type="evidence" value="ECO:0007669"/>
    <property type="project" value="InterPro"/>
</dbReference>
<feature type="domain" description="HTH cro/C1-type" evidence="1">
    <location>
        <begin position="31"/>
        <end position="103"/>
    </location>
</feature>
<dbReference type="RefSeq" id="WP_083201057.1">
    <property type="nucleotide sequence ID" value="NZ_FLOB01000015.1"/>
</dbReference>
<evidence type="ECO:0000313" key="3">
    <source>
        <dbReference type="Proteomes" id="UP000092544"/>
    </source>
</evidence>
<dbReference type="CDD" id="cd00093">
    <property type="entry name" value="HTH_XRE"/>
    <property type="match status" value="1"/>
</dbReference>
<dbReference type="Pfam" id="PF13560">
    <property type="entry name" value="HTH_31"/>
    <property type="match status" value="1"/>
</dbReference>
<dbReference type="SUPFAM" id="SSF47413">
    <property type="entry name" value="lambda repressor-like DNA-binding domains"/>
    <property type="match status" value="1"/>
</dbReference>
<dbReference type="OrthoDB" id="5346389at2"/>
<gene>
    <name evidence="2" type="ORF">MSP8886_03911</name>
</gene>
<reference evidence="2 3" key="1">
    <citation type="submission" date="2016-06" db="EMBL/GenBank/DDBJ databases">
        <authorList>
            <person name="Kjaerup R.B."/>
            <person name="Dalgaard T.S."/>
            <person name="Juul-Madsen H.R."/>
        </authorList>
    </citation>
    <scope>NUCLEOTIDE SEQUENCE [LARGE SCALE GENOMIC DNA]</scope>
    <source>
        <strain evidence="2 3">CECT 8886</strain>
    </source>
</reference>
<dbReference type="Pfam" id="PF17765">
    <property type="entry name" value="MLTR_LBD"/>
    <property type="match status" value="1"/>
</dbReference>
<dbReference type="InterPro" id="IPR010982">
    <property type="entry name" value="Lambda_DNA-bd_dom_sf"/>
</dbReference>
<keyword evidence="3" id="KW-1185">Reference proteome</keyword>
<dbReference type="SMART" id="SM00530">
    <property type="entry name" value="HTH_XRE"/>
    <property type="match status" value="1"/>
</dbReference>
<dbReference type="AlphaFoldDB" id="A0A1A8TR53"/>
<accession>A0A1A8TR53</accession>